<evidence type="ECO:0000313" key="2">
    <source>
        <dbReference type="Proteomes" id="UP000018211"/>
    </source>
</evidence>
<accession>A0AAV2VQ89</accession>
<dbReference type="AlphaFoldDB" id="A0AAV2VQ89"/>
<gene>
    <name evidence="1" type="ORF">VIBNISOn1_1840100</name>
</gene>
<reference evidence="1 2" key="1">
    <citation type="journal article" date="2013" name="ISME J.">
        <title>Comparative genomics of pathogenic lineages of Vibrio nigripulchritudo identifies virulence-associated traits.</title>
        <authorList>
            <person name="Goudenege D."/>
            <person name="Labreuche Y."/>
            <person name="Krin E."/>
            <person name="Ansquer D."/>
            <person name="Mangenot S."/>
            <person name="Calteau A."/>
            <person name="Medigue C."/>
            <person name="Mazel D."/>
            <person name="Polz M.F."/>
            <person name="Le Roux F."/>
        </authorList>
    </citation>
    <scope>NUCLEOTIDE SEQUENCE [LARGE SCALE GENOMIC DNA]</scope>
    <source>
        <strain evidence="1 2">SOn1</strain>
    </source>
</reference>
<name>A0AAV2VQ89_9VIBR</name>
<dbReference type="Proteomes" id="UP000018211">
    <property type="component" value="Unassembled WGS sequence"/>
</dbReference>
<proteinExistence type="predicted"/>
<protein>
    <submittedName>
        <fullName evidence="1">Uncharacterized protein</fullName>
    </submittedName>
</protein>
<sequence>MDNLQALGEKLSKALQPIDVNGGSKNHSVKPIAAELSKTTNPWLTTFEDNLKSYRQQAGKNPVQVSMPLEMLLGLIGELPQLEQTLFWTSDVKRIEGIQVKLTNDGTLSFY</sequence>
<dbReference type="EMBL" id="CAOF01000095">
    <property type="protein sequence ID" value="CCO46717.1"/>
    <property type="molecule type" value="Genomic_DNA"/>
</dbReference>
<comment type="caution">
    <text evidence="1">The sequence shown here is derived from an EMBL/GenBank/DDBJ whole genome shotgun (WGS) entry which is preliminary data.</text>
</comment>
<dbReference type="RefSeq" id="WP_022611775.1">
    <property type="nucleotide sequence ID" value="NZ_LK391965.1"/>
</dbReference>
<organism evidence="1 2">
    <name type="scientific">Vibrio nigripulchritudo SOn1</name>
    <dbReference type="NCBI Taxonomy" id="1238450"/>
    <lineage>
        <taxon>Bacteria</taxon>
        <taxon>Pseudomonadati</taxon>
        <taxon>Pseudomonadota</taxon>
        <taxon>Gammaproteobacteria</taxon>
        <taxon>Vibrionales</taxon>
        <taxon>Vibrionaceae</taxon>
        <taxon>Vibrio</taxon>
    </lineage>
</organism>
<evidence type="ECO:0000313" key="1">
    <source>
        <dbReference type="EMBL" id="CCO46717.1"/>
    </source>
</evidence>